<gene>
    <name evidence="2" type="ORF">F8566_41510</name>
</gene>
<dbReference type="EMBL" id="WBMT01000025">
    <property type="protein sequence ID" value="KAB2341611.1"/>
    <property type="molecule type" value="Genomic_DNA"/>
</dbReference>
<keyword evidence="3" id="KW-1185">Reference proteome</keyword>
<dbReference type="Proteomes" id="UP000468735">
    <property type="component" value="Unassembled WGS sequence"/>
</dbReference>
<reference evidence="2 3" key="1">
    <citation type="submission" date="2019-09" db="EMBL/GenBank/DDBJ databases">
        <title>Actinomadura physcomitrii sp. nov., a novel actinomycete isolated from moss [Physcomitrium sphaericum (Ludw) Fuernr].</title>
        <authorList>
            <person name="Zhuang X."/>
            <person name="Liu C."/>
        </authorList>
    </citation>
    <scope>NUCLEOTIDE SEQUENCE [LARGE SCALE GENOMIC DNA]</scope>
    <source>
        <strain evidence="2 3">HMC1</strain>
    </source>
</reference>
<name>A0A6H9YC79_9ACTN</name>
<keyword evidence="1" id="KW-0812">Transmembrane</keyword>
<comment type="caution">
    <text evidence="2">The sequence shown here is derived from an EMBL/GenBank/DDBJ whole genome shotgun (WGS) entry which is preliminary data.</text>
</comment>
<proteinExistence type="predicted"/>
<keyword evidence="1" id="KW-1133">Transmembrane helix</keyword>
<evidence type="ECO:0000313" key="3">
    <source>
        <dbReference type="Proteomes" id="UP000468735"/>
    </source>
</evidence>
<dbReference type="RefSeq" id="WP_151568416.1">
    <property type="nucleotide sequence ID" value="NZ_WBMT01000025.1"/>
</dbReference>
<accession>A0A6H9YC79</accession>
<feature type="transmembrane region" description="Helical" evidence="1">
    <location>
        <begin position="46"/>
        <end position="65"/>
    </location>
</feature>
<evidence type="ECO:0000313" key="2">
    <source>
        <dbReference type="EMBL" id="KAB2341611.1"/>
    </source>
</evidence>
<feature type="transmembrane region" description="Helical" evidence="1">
    <location>
        <begin position="21"/>
        <end position="40"/>
    </location>
</feature>
<evidence type="ECO:0000256" key="1">
    <source>
        <dbReference type="SAM" id="Phobius"/>
    </source>
</evidence>
<keyword evidence="1" id="KW-0472">Membrane</keyword>
<sequence length="71" mass="7386">MTSTPHQPGGRGPGLFIPQHVIVGALCLLLGALAAVLVWLAPAVWLPIGAGIAVTGLALALYNHWHGRHHV</sequence>
<protein>
    <submittedName>
        <fullName evidence="2">Uncharacterized protein</fullName>
    </submittedName>
</protein>
<organism evidence="2 3">
    <name type="scientific">Actinomadura rudentiformis</name>
    <dbReference type="NCBI Taxonomy" id="359158"/>
    <lineage>
        <taxon>Bacteria</taxon>
        <taxon>Bacillati</taxon>
        <taxon>Actinomycetota</taxon>
        <taxon>Actinomycetes</taxon>
        <taxon>Streptosporangiales</taxon>
        <taxon>Thermomonosporaceae</taxon>
        <taxon>Actinomadura</taxon>
    </lineage>
</organism>
<dbReference type="AlphaFoldDB" id="A0A6H9YC79"/>